<evidence type="ECO:0000313" key="13">
    <source>
        <dbReference type="EMBL" id="TCK25557.1"/>
    </source>
</evidence>
<feature type="transmembrane region" description="Helical" evidence="12">
    <location>
        <begin position="15"/>
        <end position="37"/>
    </location>
</feature>
<dbReference type="AlphaFoldDB" id="A0A4R1HSE0"/>
<evidence type="ECO:0000256" key="9">
    <source>
        <dbReference type="ARBA" id="ARBA00022989"/>
    </source>
</evidence>
<dbReference type="EMBL" id="SMFZ01000001">
    <property type="protein sequence ID" value="TCK25557.1"/>
    <property type="molecule type" value="Genomic_DNA"/>
</dbReference>
<feature type="transmembrane region" description="Helical" evidence="12">
    <location>
        <begin position="179"/>
        <end position="204"/>
    </location>
</feature>
<comment type="subcellular location">
    <subcellularLocation>
        <location evidence="1">Cell membrane</location>
        <topology evidence="1">Multi-pass membrane protein</topology>
    </subcellularLocation>
</comment>
<comment type="caution">
    <text evidence="13">The sequence shown here is derived from an EMBL/GenBank/DDBJ whole genome shotgun (WGS) entry which is preliminary data.</text>
</comment>
<feature type="transmembrane region" description="Helical" evidence="12">
    <location>
        <begin position="324"/>
        <end position="343"/>
    </location>
</feature>
<dbReference type="GO" id="GO:0070069">
    <property type="term" value="C:cytochrome complex"/>
    <property type="evidence" value="ECO:0007669"/>
    <property type="project" value="UniProtKB-UniRule"/>
</dbReference>
<sequence length="437" mass="46959">MTTDLARTQFALTALAHYFFVALTLGLITILVIVQVAETVRPTPARSAMLRFWGQVYLVNYALGIGTGIVMELQLALNWSGLTRVAGEVVGAPLALETVVAFAAEATFLGLWVFARDRMPRWAHLLVLLAVAATAYASAWFVIAANAFLQHPVGYTMDNGIMRLTDPSALFSNVALPTAMAHVLAGAVLTGGLFVAAVSSVYLWRARRQGHACGPVDVDLFRSSQRLGMVVAAVAAPLVVIFGGLQFTYLDEIQPTKFAADGPAAAARVAEWAARFGPGDRLPDASLTGPVAAIMFGFGVLAWMSVWTTAVTTPWAWKWRPVQAVLIVTAFLPFLANGAGWLVRELGRAPWAIYGVLPVEQGVSGSLTPWRALAQTVVFVVVIGTLVVLDVALITRMVRRYARLGRPAWVLWPDPPHLSDPGPRPMTVPSLVPDGAR</sequence>
<dbReference type="PIRSF" id="PIRSF006446">
    <property type="entry name" value="Cyt_quinol_oxidase_1"/>
    <property type="match status" value="1"/>
</dbReference>
<dbReference type="InterPro" id="IPR002585">
    <property type="entry name" value="Cyt-d_ubiquinol_oxidase_su_1"/>
</dbReference>
<feature type="transmembrane region" description="Helical" evidence="12">
    <location>
        <begin position="227"/>
        <end position="249"/>
    </location>
</feature>
<dbReference type="GO" id="GO:0046872">
    <property type="term" value="F:metal ion binding"/>
    <property type="evidence" value="ECO:0007669"/>
    <property type="project" value="UniProtKB-UniRule"/>
</dbReference>
<name>A0A4R1HSE0_PSEEN</name>
<proteinExistence type="inferred from homology"/>
<dbReference type="OrthoDB" id="9807042at2"/>
<feature type="transmembrane region" description="Helical" evidence="12">
    <location>
        <begin position="291"/>
        <end position="312"/>
    </location>
</feature>
<accession>A0A4R1HSE0</accession>
<dbReference type="GO" id="GO:0005886">
    <property type="term" value="C:plasma membrane"/>
    <property type="evidence" value="ECO:0007669"/>
    <property type="project" value="UniProtKB-SubCell"/>
</dbReference>
<dbReference type="Proteomes" id="UP000295560">
    <property type="component" value="Unassembled WGS sequence"/>
</dbReference>
<evidence type="ECO:0000256" key="5">
    <source>
        <dbReference type="ARBA" id="ARBA00022617"/>
    </source>
</evidence>
<dbReference type="PANTHER" id="PTHR30365:SF14">
    <property type="entry name" value="CYTOCHROME BD MENAQUINOL OXIDASE SUBUNIT I-RELATED"/>
    <property type="match status" value="1"/>
</dbReference>
<evidence type="ECO:0000256" key="6">
    <source>
        <dbReference type="ARBA" id="ARBA00022692"/>
    </source>
</evidence>
<dbReference type="Pfam" id="PF01654">
    <property type="entry name" value="Cyt_bd_oxida_I"/>
    <property type="match status" value="2"/>
</dbReference>
<gene>
    <name evidence="13" type="ORF">EV378_1370</name>
</gene>
<evidence type="ECO:0000256" key="3">
    <source>
        <dbReference type="ARBA" id="ARBA00022448"/>
    </source>
</evidence>
<feature type="transmembrane region" description="Helical" evidence="12">
    <location>
        <begin position="58"/>
        <end position="77"/>
    </location>
</feature>
<comment type="similarity">
    <text evidence="2 12">Belongs to the cytochrome ubiquinol oxidase subunit 1 family.</text>
</comment>
<evidence type="ECO:0000313" key="14">
    <source>
        <dbReference type="Proteomes" id="UP000295560"/>
    </source>
</evidence>
<dbReference type="GO" id="GO:0009055">
    <property type="term" value="F:electron transfer activity"/>
    <property type="evidence" value="ECO:0007669"/>
    <property type="project" value="UniProtKB-UniRule"/>
</dbReference>
<evidence type="ECO:0000256" key="10">
    <source>
        <dbReference type="ARBA" id="ARBA00023004"/>
    </source>
</evidence>
<dbReference type="GO" id="GO:0016682">
    <property type="term" value="F:oxidoreductase activity, acting on diphenols and related substances as donors, oxygen as acceptor"/>
    <property type="evidence" value="ECO:0007669"/>
    <property type="project" value="TreeGrafter"/>
</dbReference>
<evidence type="ECO:0000256" key="7">
    <source>
        <dbReference type="ARBA" id="ARBA00022723"/>
    </source>
</evidence>
<evidence type="ECO:0000256" key="8">
    <source>
        <dbReference type="ARBA" id="ARBA00022982"/>
    </source>
</evidence>
<keyword evidence="4 12" id="KW-1003">Cell membrane</keyword>
<dbReference type="PANTHER" id="PTHR30365">
    <property type="entry name" value="CYTOCHROME D UBIQUINOL OXIDASE"/>
    <property type="match status" value="1"/>
</dbReference>
<evidence type="ECO:0000256" key="12">
    <source>
        <dbReference type="PIRNR" id="PIRNR006446"/>
    </source>
</evidence>
<evidence type="ECO:0000256" key="1">
    <source>
        <dbReference type="ARBA" id="ARBA00004651"/>
    </source>
</evidence>
<evidence type="ECO:0000256" key="2">
    <source>
        <dbReference type="ARBA" id="ARBA00009819"/>
    </source>
</evidence>
<keyword evidence="11 12" id="KW-0472">Membrane</keyword>
<keyword evidence="7 12" id="KW-0479">Metal-binding</keyword>
<keyword evidence="5 12" id="KW-0349">Heme</keyword>
<dbReference type="RefSeq" id="WP_132421881.1">
    <property type="nucleotide sequence ID" value="NZ_SMFZ01000001.1"/>
</dbReference>
<dbReference type="GO" id="GO:0019646">
    <property type="term" value="P:aerobic electron transport chain"/>
    <property type="evidence" value="ECO:0007669"/>
    <property type="project" value="InterPro"/>
</dbReference>
<keyword evidence="3 12" id="KW-0813">Transport</keyword>
<evidence type="ECO:0000256" key="4">
    <source>
        <dbReference type="ARBA" id="ARBA00022475"/>
    </source>
</evidence>
<keyword evidence="9 12" id="KW-1133">Transmembrane helix</keyword>
<feature type="transmembrane region" description="Helical" evidence="12">
    <location>
        <begin position="126"/>
        <end position="149"/>
    </location>
</feature>
<keyword evidence="14" id="KW-1185">Reference proteome</keyword>
<feature type="transmembrane region" description="Helical" evidence="12">
    <location>
        <begin position="89"/>
        <end position="114"/>
    </location>
</feature>
<feature type="transmembrane region" description="Helical" evidence="12">
    <location>
        <begin position="372"/>
        <end position="394"/>
    </location>
</feature>
<protein>
    <submittedName>
        <fullName evidence="13">Cytochrome d ubiquinol oxidase subunit I</fullName>
    </submittedName>
</protein>
<keyword evidence="6 12" id="KW-0812">Transmembrane</keyword>
<keyword evidence="10 12" id="KW-0408">Iron</keyword>
<dbReference type="GO" id="GO:0020037">
    <property type="term" value="F:heme binding"/>
    <property type="evidence" value="ECO:0007669"/>
    <property type="project" value="TreeGrafter"/>
</dbReference>
<keyword evidence="8 12" id="KW-0249">Electron transport</keyword>
<organism evidence="13 14">
    <name type="scientific">Pseudonocardia endophytica</name>
    <dbReference type="NCBI Taxonomy" id="401976"/>
    <lineage>
        <taxon>Bacteria</taxon>
        <taxon>Bacillati</taxon>
        <taxon>Actinomycetota</taxon>
        <taxon>Actinomycetes</taxon>
        <taxon>Pseudonocardiales</taxon>
        <taxon>Pseudonocardiaceae</taxon>
        <taxon>Pseudonocardia</taxon>
    </lineage>
</organism>
<reference evidence="13 14" key="1">
    <citation type="submission" date="2019-03" db="EMBL/GenBank/DDBJ databases">
        <title>Sequencing the genomes of 1000 actinobacteria strains.</title>
        <authorList>
            <person name="Klenk H.-P."/>
        </authorList>
    </citation>
    <scope>NUCLEOTIDE SEQUENCE [LARGE SCALE GENOMIC DNA]</scope>
    <source>
        <strain evidence="13 14">DSM 44969</strain>
    </source>
</reference>
<evidence type="ECO:0000256" key="11">
    <source>
        <dbReference type="ARBA" id="ARBA00023136"/>
    </source>
</evidence>